<evidence type="ECO:0000313" key="2">
    <source>
        <dbReference type="Proteomes" id="UP001153332"/>
    </source>
</evidence>
<evidence type="ECO:0000313" key="1">
    <source>
        <dbReference type="EMBL" id="KAJ8133255.1"/>
    </source>
</evidence>
<dbReference type="EMBL" id="JAPUUL010000028">
    <property type="protein sequence ID" value="KAJ8133255.1"/>
    <property type="molecule type" value="Genomic_DNA"/>
</dbReference>
<dbReference type="Proteomes" id="UP001153332">
    <property type="component" value="Unassembled WGS sequence"/>
</dbReference>
<protein>
    <submittedName>
        <fullName evidence="1">Uncharacterized protein</fullName>
    </submittedName>
</protein>
<keyword evidence="2" id="KW-1185">Reference proteome</keyword>
<proteinExistence type="predicted"/>
<gene>
    <name evidence="1" type="ORF">O1611_g369</name>
</gene>
<comment type="caution">
    <text evidence="1">The sequence shown here is derived from an EMBL/GenBank/DDBJ whole genome shotgun (WGS) entry which is preliminary data.</text>
</comment>
<name>A0ACC2K0P9_9PEZI</name>
<accession>A0ACC2K0P9</accession>
<reference evidence="1" key="1">
    <citation type="submission" date="2022-12" db="EMBL/GenBank/DDBJ databases">
        <title>Genome Sequence of Lasiodiplodia mahajangana.</title>
        <authorList>
            <person name="Buettner E."/>
        </authorList>
    </citation>
    <scope>NUCLEOTIDE SEQUENCE</scope>
    <source>
        <strain evidence="1">VT137</strain>
    </source>
</reference>
<organism evidence="1 2">
    <name type="scientific">Lasiodiplodia mahajangana</name>
    <dbReference type="NCBI Taxonomy" id="1108764"/>
    <lineage>
        <taxon>Eukaryota</taxon>
        <taxon>Fungi</taxon>
        <taxon>Dikarya</taxon>
        <taxon>Ascomycota</taxon>
        <taxon>Pezizomycotina</taxon>
        <taxon>Dothideomycetes</taxon>
        <taxon>Dothideomycetes incertae sedis</taxon>
        <taxon>Botryosphaeriales</taxon>
        <taxon>Botryosphaeriaceae</taxon>
        <taxon>Lasiodiplodia</taxon>
    </lineage>
</organism>
<sequence length="432" mass="46515">MHSLLSRLGGFKPAAILSALIFIDSALAQTCAQADLSFGLGAHALEPVDNVATAEPTGPYGIIGITLKTYCSDDRNLTVSIWYPATPEDGASPYVSSGGIVGKAYEDAPLDSSGGPYPLIVFSAGLAAVHDAYYFYVQNLVSHGYVVTSAQHLDARHANTTTNTTLQLIAVADSLAGDTNDAVITLYTPWFRETEYAFTYRPQEIQFNLDQTLALADDSSSIFYGNIDTENIGMTGHSLGGFMTNVIGGGAPIYCDYVMLPGEKDPNNPLLASVSPCAFESVQELSSPAALHDGRVKAIIPLAAPSFLTKDQIARSAAEIQIPVMVMTGDNFTSETTEWIQKAVYNNAQGPAYYVQIEDADHYFICEAYGLSPNVALKGTEDSENFLDKAAVYMTYSAAFFNYYIKGNTSALDVLHETSSSFVKDLKYRNEG</sequence>